<evidence type="ECO:0000256" key="1">
    <source>
        <dbReference type="SAM" id="MobiDB-lite"/>
    </source>
</evidence>
<evidence type="ECO:0008006" key="4">
    <source>
        <dbReference type="Google" id="ProtNLM"/>
    </source>
</evidence>
<dbReference type="GO" id="GO:0005737">
    <property type="term" value="C:cytoplasm"/>
    <property type="evidence" value="ECO:0000318"/>
    <property type="project" value="GO_Central"/>
</dbReference>
<dbReference type="Gramene" id="TraesLDM4D03G02534640.1">
    <property type="protein sequence ID" value="TraesLDM4D03G02534640.1"/>
    <property type="gene ID" value="TraesLDM4D03G02534640"/>
</dbReference>
<dbReference type="Gramene" id="TraesCAD_scaffold_108629_01G000200.1">
    <property type="protein sequence ID" value="TraesCAD_scaffold_108629_01G000200.1"/>
    <property type="gene ID" value="TraesCAD_scaffold_108629_01G000200"/>
</dbReference>
<feature type="region of interest" description="Disordered" evidence="1">
    <location>
        <begin position="1"/>
        <end position="56"/>
    </location>
</feature>
<sequence length="508" mass="57347">MAPSKPSLPAPSDAGGRAASRGEASSSSSPPPPPQQQRRAIQPMPPPPQQQQQQGHEIQPVWMWVWQPTPPLPFEFGVPATWPIPPLHPQFGSQQHPYYLPLGPTVWGPTSDTSQYLDAMVAQQMSAAPTWPQQPQFVEHPPWHGPLPPQPVPPIYYQDWRLVQIRSELLSSPMTLDRLVMSLDEEHSAILLHQLEVGDEQMREMVLDRFKQCAHWIMGNRQGHAVFEALLRSIQVIVDEDRRREELEIIVEAAVTPELVGRSKHGVTSLRLLITAVAWNPGLSTALVNYFLRDRVMDNVGGNELIAHCFLSMDYEATRALVRDAMDTIDDKLDSPLGRLACLRTCFRYAGGEELPLFQDALVERAVRMAMGPNSNRLVQQLLDRDDMDRIEFRRRLLSRLMQHVVSLSNHWYGRFVLRRCFMSEDKELQPIVLTACADLPQGDVQALVQILPLDKVLQGGNDYPVTARRLALKIQALPPHIREHDKLQPLMSAVTRVLADNLANLGD</sequence>
<dbReference type="GO" id="GO:0003729">
    <property type="term" value="F:mRNA binding"/>
    <property type="evidence" value="ECO:0000318"/>
    <property type="project" value="GO_Central"/>
</dbReference>
<dbReference type="Gramene" id="TraesWEE_scaffold_180058_01G000100.1">
    <property type="protein sequence ID" value="TraesWEE_scaffold_180058_01G000100.1"/>
    <property type="gene ID" value="TraesWEE_scaffold_180058_01G000100"/>
</dbReference>
<dbReference type="RefSeq" id="XP_044378116.1">
    <property type="nucleotide sequence ID" value="XM_044522181.1"/>
</dbReference>
<dbReference type="EnsemblPlants" id="TraesCS4D02G266300.1">
    <property type="protein sequence ID" value="TraesCS4D02G266300.1"/>
    <property type="gene ID" value="TraesCS4D02G266300"/>
</dbReference>
<dbReference type="STRING" id="4565.A0A3B6JP14"/>
<dbReference type="Gramene" id="TraesJUL4D03G02551420.1">
    <property type="protein sequence ID" value="TraesJUL4D03G02551420.1"/>
    <property type="gene ID" value="TraesJUL4D03G02551420"/>
</dbReference>
<gene>
    <name evidence="2" type="primary">LOC123100220</name>
</gene>
<organism evidence="2">
    <name type="scientific">Triticum aestivum</name>
    <name type="common">Wheat</name>
    <dbReference type="NCBI Taxonomy" id="4565"/>
    <lineage>
        <taxon>Eukaryota</taxon>
        <taxon>Viridiplantae</taxon>
        <taxon>Streptophyta</taxon>
        <taxon>Embryophyta</taxon>
        <taxon>Tracheophyta</taxon>
        <taxon>Spermatophyta</taxon>
        <taxon>Magnoliopsida</taxon>
        <taxon>Liliopsida</taxon>
        <taxon>Poales</taxon>
        <taxon>Poaceae</taxon>
        <taxon>BOP clade</taxon>
        <taxon>Pooideae</taxon>
        <taxon>Triticodae</taxon>
        <taxon>Triticeae</taxon>
        <taxon>Triticinae</taxon>
        <taxon>Triticum</taxon>
    </lineage>
</organism>
<dbReference type="Gramene" id="TraesCS4D03G0633600.1">
    <property type="protein sequence ID" value="TraesCS4D03G0633600.1.CDS"/>
    <property type="gene ID" value="TraesCS4D03G0633600"/>
</dbReference>
<dbReference type="Gramene" id="TraesLAC4D03G02484590.1">
    <property type="protein sequence ID" value="TraesLAC4D03G02484590.1"/>
    <property type="gene ID" value="TraesLAC4D03G02484590"/>
</dbReference>
<dbReference type="InterPro" id="IPR016024">
    <property type="entry name" value="ARM-type_fold"/>
</dbReference>
<evidence type="ECO:0000313" key="3">
    <source>
        <dbReference type="Proteomes" id="UP000019116"/>
    </source>
</evidence>
<dbReference type="Gramene" id="TraesARI4D03G02572110.1">
    <property type="protein sequence ID" value="TraesARI4D03G02572110.1"/>
    <property type="gene ID" value="TraesARI4D03G02572110"/>
</dbReference>
<dbReference type="AlphaFoldDB" id="A0A3B6JP14"/>
<dbReference type="SUPFAM" id="SSF48371">
    <property type="entry name" value="ARM repeat"/>
    <property type="match status" value="1"/>
</dbReference>
<keyword evidence="3" id="KW-1185">Reference proteome</keyword>
<dbReference type="InterPro" id="IPR011989">
    <property type="entry name" value="ARM-like"/>
</dbReference>
<dbReference type="Gramene" id="TraesMAC4D03G02530270.1">
    <property type="protein sequence ID" value="TraesMAC4D03G02530270.1"/>
    <property type="gene ID" value="TraesMAC4D03G02530270"/>
</dbReference>
<dbReference type="SMR" id="A0A3B6JP14"/>
<dbReference type="Gramene" id="TraesCS4D02G266300.1">
    <property type="protein sequence ID" value="TraesCS4D02G266300.1"/>
    <property type="gene ID" value="TraesCS4D02G266300"/>
</dbReference>
<evidence type="ECO:0000313" key="2">
    <source>
        <dbReference type="EnsemblPlants" id="TraesCS4D02G266300.1"/>
    </source>
</evidence>
<dbReference type="GeneID" id="123100220"/>
<dbReference type="GO" id="GO:0010608">
    <property type="term" value="P:post-transcriptional regulation of gene expression"/>
    <property type="evidence" value="ECO:0000318"/>
    <property type="project" value="GO_Central"/>
</dbReference>
<dbReference type="Gramene" id="TraesSYM4D03G02560440.1">
    <property type="protein sequence ID" value="TraesSYM4D03G02560440.1"/>
    <property type="gene ID" value="TraesSYM4D03G02560440"/>
</dbReference>
<dbReference type="Gramene" id="TraesROB_scaffold_165700_01G000100.1">
    <property type="protein sequence ID" value="TraesROB_scaffold_165700_01G000100.1"/>
    <property type="gene ID" value="TraesROB_scaffold_165700_01G000100"/>
</dbReference>
<proteinExistence type="predicted"/>
<dbReference type="Proteomes" id="UP000019116">
    <property type="component" value="Chromosome 4D"/>
</dbReference>
<dbReference type="Gramene" id="TraesJAG4D03G02529390.1">
    <property type="protein sequence ID" value="TraesJAG4D03G02529390.1"/>
    <property type="gene ID" value="TraesJAG4D03G02529390"/>
</dbReference>
<dbReference type="Gramene" id="TraesSTA4D03G02527530.1">
    <property type="protein sequence ID" value="TraesSTA4D03G02527530.1"/>
    <property type="gene ID" value="TraesSTA4D03G02527530"/>
</dbReference>
<reference evidence="2" key="1">
    <citation type="submission" date="2018-08" db="EMBL/GenBank/DDBJ databases">
        <authorList>
            <person name="Rossello M."/>
        </authorList>
    </citation>
    <scope>NUCLEOTIDE SEQUENCE [LARGE SCALE GENOMIC DNA]</scope>
    <source>
        <strain evidence="2">cv. Chinese Spring</strain>
    </source>
</reference>
<dbReference type="Gramene" id="TraesCLE_scaffold_190524_01G000100.1">
    <property type="protein sequence ID" value="TraesCLE_scaffold_190524_01G000100.1"/>
    <property type="gene ID" value="TraesCLE_scaffold_190524_01G000100"/>
</dbReference>
<dbReference type="PANTHER" id="PTHR12537">
    <property type="entry name" value="RNA BINDING PROTEIN PUMILIO-RELATED"/>
    <property type="match status" value="1"/>
</dbReference>
<dbReference type="OMA" id="LHPQFGW"/>
<dbReference type="Gene3D" id="1.25.10.10">
    <property type="entry name" value="Leucine-rich Repeat Variant"/>
    <property type="match status" value="1"/>
</dbReference>
<feature type="compositionally biased region" description="Low complexity" evidence="1">
    <location>
        <begin position="10"/>
        <end position="28"/>
    </location>
</feature>
<reference evidence="2" key="2">
    <citation type="submission" date="2018-10" db="UniProtKB">
        <authorList>
            <consortium name="EnsemblPlants"/>
        </authorList>
    </citation>
    <scope>IDENTIFICATION</scope>
</reference>
<dbReference type="Gramene" id="TraesNOR4D03G02549490.1">
    <property type="protein sequence ID" value="TraesNOR4D03G02549490.1"/>
    <property type="gene ID" value="TraesNOR4D03G02549490"/>
</dbReference>
<dbReference type="PANTHER" id="PTHR12537:SF133">
    <property type="entry name" value="OS03G0193150 PROTEIN"/>
    <property type="match status" value="1"/>
</dbReference>
<accession>A0A3B6JP14</accession>
<name>A0A3B6JP14_WHEAT</name>
<dbReference type="KEGG" id="taes:123100220"/>
<protein>
    <recommendedName>
        <fullName evidence="4">PUM-HD domain-containing protein</fullName>
    </recommendedName>
</protein>